<evidence type="ECO:0000313" key="6">
    <source>
        <dbReference type="EMBL" id="HJA79811.1"/>
    </source>
</evidence>
<reference evidence="6" key="2">
    <citation type="submission" date="2021-04" db="EMBL/GenBank/DDBJ databases">
        <authorList>
            <person name="Gilroy R."/>
        </authorList>
    </citation>
    <scope>NUCLEOTIDE SEQUENCE</scope>
    <source>
        <strain evidence="6">5032</strain>
    </source>
</reference>
<proteinExistence type="predicted"/>
<evidence type="ECO:0000313" key="7">
    <source>
        <dbReference type="Proteomes" id="UP000823821"/>
    </source>
</evidence>
<dbReference type="InterPro" id="IPR029063">
    <property type="entry name" value="SAM-dependent_MTases_sf"/>
</dbReference>
<dbReference type="AlphaFoldDB" id="A0A9D2HN80"/>
<evidence type="ECO:0000256" key="1">
    <source>
        <dbReference type="ARBA" id="ARBA00022603"/>
    </source>
</evidence>
<sequence length="227" mass="24746">MSRFEIFSQQRLGNTWRNLRSDWNRYAGTGGLLGMAASFGAFWRQAICAPHGVGAVCPSSAALAQTMAALLPPSVLTGEDLVVELGPGTGVVTRALLDRGIAPQRLLLIERMPTFCRMLQARFPHVPVVLGDAMRLQDYLPHRRVAAIVSSLPLLSLPPECRSGIIAAMRRSLDADGCIVQFTYALWGRTPLRRAGFTADCCRRVIFNVPPARVERLRRPAPNAAAG</sequence>
<evidence type="ECO:0000256" key="4">
    <source>
        <dbReference type="ARBA" id="ARBA00022884"/>
    </source>
</evidence>
<dbReference type="InterPro" id="IPR041698">
    <property type="entry name" value="Methyltransf_25"/>
</dbReference>
<accession>A0A9D2HN80</accession>
<evidence type="ECO:0000259" key="5">
    <source>
        <dbReference type="Pfam" id="PF13649"/>
    </source>
</evidence>
<protein>
    <submittedName>
        <fullName evidence="6">ATPase</fullName>
    </submittedName>
</protein>
<organism evidence="6 7">
    <name type="scientific">Candidatus Desulfovibrio intestinavium</name>
    <dbReference type="NCBI Taxonomy" id="2838534"/>
    <lineage>
        <taxon>Bacteria</taxon>
        <taxon>Pseudomonadati</taxon>
        <taxon>Thermodesulfobacteriota</taxon>
        <taxon>Desulfovibrionia</taxon>
        <taxon>Desulfovibrionales</taxon>
        <taxon>Desulfovibrionaceae</taxon>
        <taxon>Desulfovibrio</taxon>
    </lineage>
</organism>
<dbReference type="InterPro" id="IPR001737">
    <property type="entry name" value="KsgA/Erm"/>
</dbReference>
<dbReference type="GO" id="GO:0003723">
    <property type="term" value="F:RNA binding"/>
    <property type="evidence" value="ECO:0007669"/>
    <property type="project" value="UniProtKB-KW"/>
</dbReference>
<gene>
    <name evidence="6" type="ORF">H9784_09660</name>
</gene>
<feature type="domain" description="Methyltransferase" evidence="5">
    <location>
        <begin position="82"/>
        <end position="177"/>
    </location>
</feature>
<keyword evidence="2" id="KW-0808">Transferase</keyword>
<dbReference type="Gene3D" id="3.40.50.150">
    <property type="entry name" value="Vaccinia Virus protein VP39"/>
    <property type="match status" value="1"/>
</dbReference>
<keyword evidence="1" id="KW-0489">Methyltransferase</keyword>
<dbReference type="Proteomes" id="UP000823821">
    <property type="component" value="Unassembled WGS sequence"/>
</dbReference>
<dbReference type="GO" id="GO:0000179">
    <property type="term" value="F:rRNA (adenine-N6,N6-)-dimethyltransferase activity"/>
    <property type="evidence" value="ECO:0007669"/>
    <property type="project" value="TreeGrafter"/>
</dbReference>
<dbReference type="EMBL" id="DWZD01000050">
    <property type="protein sequence ID" value="HJA79811.1"/>
    <property type="molecule type" value="Genomic_DNA"/>
</dbReference>
<keyword evidence="4" id="KW-0694">RNA-binding</keyword>
<dbReference type="PANTHER" id="PTHR11727">
    <property type="entry name" value="DIMETHYLADENOSINE TRANSFERASE"/>
    <property type="match status" value="1"/>
</dbReference>
<evidence type="ECO:0000256" key="3">
    <source>
        <dbReference type="ARBA" id="ARBA00022691"/>
    </source>
</evidence>
<name>A0A9D2HN80_9BACT</name>
<comment type="caution">
    <text evidence="6">The sequence shown here is derived from an EMBL/GenBank/DDBJ whole genome shotgun (WGS) entry which is preliminary data.</text>
</comment>
<dbReference type="SUPFAM" id="SSF53335">
    <property type="entry name" value="S-adenosyl-L-methionine-dependent methyltransferases"/>
    <property type="match status" value="1"/>
</dbReference>
<dbReference type="PANTHER" id="PTHR11727:SF14">
    <property type="entry name" value="BLL8166 PROTEIN"/>
    <property type="match status" value="1"/>
</dbReference>
<evidence type="ECO:0000256" key="2">
    <source>
        <dbReference type="ARBA" id="ARBA00022679"/>
    </source>
</evidence>
<reference evidence="6" key="1">
    <citation type="journal article" date="2021" name="PeerJ">
        <title>Extensive microbial diversity within the chicken gut microbiome revealed by metagenomics and culture.</title>
        <authorList>
            <person name="Gilroy R."/>
            <person name="Ravi A."/>
            <person name="Getino M."/>
            <person name="Pursley I."/>
            <person name="Horton D.L."/>
            <person name="Alikhan N.F."/>
            <person name="Baker D."/>
            <person name="Gharbi K."/>
            <person name="Hall N."/>
            <person name="Watson M."/>
            <person name="Adriaenssens E.M."/>
            <person name="Foster-Nyarko E."/>
            <person name="Jarju S."/>
            <person name="Secka A."/>
            <person name="Antonio M."/>
            <person name="Oren A."/>
            <person name="Chaudhuri R.R."/>
            <person name="La Ragione R."/>
            <person name="Hildebrand F."/>
            <person name="Pallen M.J."/>
        </authorList>
    </citation>
    <scope>NUCLEOTIDE SEQUENCE</scope>
    <source>
        <strain evidence="6">5032</strain>
    </source>
</reference>
<dbReference type="Pfam" id="PF13649">
    <property type="entry name" value="Methyltransf_25"/>
    <property type="match status" value="1"/>
</dbReference>
<keyword evidence="3" id="KW-0949">S-adenosyl-L-methionine</keyword>